<evidence type="ECO:0000259" key="8">
    <source>
        <dbReference type="PROSITE" id="PS50011"/>
    </source>
</evidence>
<dbReference type="GO" id="GO:0005524">
    <property type="term" value="F:ATP binding"/>
    <property type="evidence" value="ECO:0007669"/>
    <property type="project" value="UniProtKB-KW"/>
</dbReference>
<dbReference type="FunFam" id="1.10.510.10:FF:001725">
    <property type="entry name" value="Kinase like protein"/>
    <property type="match status" value="1"/>
</dbReference>
<dbReference type="FunFam" id="1.10.510.10:FF:001893">
    <property type="entry name" value="Probable serine/threonine-protein kinase DDB_G0291918"/>
    <property type="match status" value="1"/>
</dbReference>
<evidence type="ECO:0000313" key="10">
    <source>
        <dbReference type="Proteomes" id="UP000775213"/>
    </source>
</evidence>
<keyword evidence="2" id="KW-0723">Serine/threonine-protein kinase</keyword>
<dbReference type="EMBL" id="JAGFBR010000006">
    <property type="protein sequence ID" value="KAH0465742.1"/>
    <property type="molecule type" value="Genomic_DNA"/>
</dbReference>
<evidence type="ECO:0000256" key="4">
    <source>
        <dbReference type="ARBA" id="ARBA00022741"/>
    </source>
</evidence>
<dbReference type="AlphaFoldDB" id="A0AAV7HB95"/>
<dbReference type="EC" id="2.7.11.1" evidence="1"/>
<sequence>MAATGTVSDIAPLNSMDVETSLHLLAVLMRQGNPAGLAELALRSPLAPDLVKTLCRILRSPLKFTSGGFMSSSDVVVAAFEEFMTRAVAWYVPRDTFRDSGLRRGRWNVSVTYVRKRKAPSLGNASVLLSSSKRRTLMIHERDEGEPMKVEGLPKLSSRLNEIPGQVMQENFKVASPLGNDWHSVGPSTFDCSVVGLDQAYNLPVTLHGLSSFESRNISYTKQEDTWAGDAYITNSVFPHKKFFELCEKISPDVGLDANIIKEQALQRLMLVEPDFRPLSDQTSSVNQTLGEDCNTISPESGFFAGVPETHVLEKPNDIELNFGTSLMDGVLDQTALDQLDYNNQSASSPLACSYQQVAKVVNERKLHSKDDALITVHLETKETPVDSRTTYFHRKETSMLNDEFRDVGKNSAVIAEDKQWTFSELSIKDHIASVEMQNLMGSNIASNSTSSTKEHNGNFQVGLIAKQKVKNVCNMNLHSKENRAHASTKITKNSSDEKLMPNLESFIIEEEEGSGGYGTVYKAKRKDDGKIFAVKCPHANAYSHHVYNELKMLERFGGRNFVIKYECSFKNGESECFVLEHVEHDRPEILKKEIGMFELRWYGFCMFKALASLHKQGVVHRDVKPGNFLFSRKVNKGYLIDFNLASVSSIHCSSIVFIYLIEYDLQQKFCRSSKRKMPTANVNPNSLPETKSRSIIHSRKFIGHTLLENAKKETANESKKVLTSKSSKKKAQTGDIDGFPIVDRSKQVSQTADGSGLTSTKDQTSNRTPVDWLKQPIPCKGRKELINFVHKAMHSPQNLKPVSNGPSSQRKRVAAPMTKTDTRLLILTPMPLHSGGNPVAGAGILRNKASGKVKREGPCVGTKGFRAPEVLFKSFHQGCKIDIWSAGVTMLYLMIGRAPFGGDPEQNIKEIAKLRGSEDLWEVAKLHNCESSFPVDLLEVGSLKSMELSDWCAKNTRRPEFLELIPESLFDLVDKCLAVNPRRRFSAEEAIMHKFFSPCHESIRKQRFLRKVVTSDPSSSNS</sequence>
<dbReference type="PROSITE" id="PS50011">
    <property type="entry name" value="PROTEIN_KINASE_DOM"/>
    <property type="match status" value="1"/>
</dbReference>
<feature type="compositionally biased region" description="Polar residues" evidence="7">
    <location>
        <begin position="748"/>
        <end position="769"/>
    </location>
</feature>
<feature type="region of interest" description="Disordered" evidence="7">
    <location>
        <begin position="797"/>
        <end position="817"/>
    </location>
</feature>
<dbReference type="Pfam" id="PF00069">
    <property type="entry name" value="Pkinase"/>
    <property type="match status" value="2"/>
</dbReference>
<reference evidence="9 10" key="1">
    <citation type="journal article" date="2021" name="Hortic Res">
        <title>Chromosome-scale assembly of the Dendrobium chrysotoxum genome enhances the understanding of orchid evolution.</title>
        <authorList>
            <person name="Zhang Y."/>
            <person name="Zhang G.Q."/>
            <person name="Zhang D."/>
            <person name="Liu X.D."/>
            <person name="Xu X.Y."/>
            <person name="Sun W.H."/>
            <person name="Yu X."/>
            <person name="Zhu X."/>
            <person name="Wang Z.W."/>
            <person name="Zhao X."/>
            <person name="Zhong W.Y."/>
            <person name="Chen H."/>
            <person name="Yin W.L."/>
            <person name="Huang T."/>
            <person name="Niu S.C."/>
            <person name="Liu Z.J."/>
        </authorList>
    </citation>
    <scope>NUCLEOTIDE SEQUENCE [LARGE SCALE GENOMIC DNA]</scope>
    <source>
        <strain evidence="9">Lindl</strain>
    </source>
</reference>
<keyword evidence="3" id="KW-0808">Transferase</keyword>
<dbReference type="InterPro" id="IPR000719">
    <property type="entry name" value="Prot_kinase_dom"/>
</dbReference>
<feature type="region of interest" description="Disordered" evidence="7">
    <location>
        <begin position="714"/>
        <end position="775"/>
    </location>
</feature>
<keyword evidence="5" id="KW-0418">Kinase</keyword>
<name>A0AAV7HB95_DENCH</name>
<dbReference type="Proteomes" id="UP000775213">
    <property type="component" value="Unassembled WGS sequence"/>
</dbReference>
<dbReference type="PANTHER" id="PTHR44167">
    <property type="entry name" value="OVARIAN-SPECIFIC SERINE/THREONINE-PROTEIN KINASE LOK-RELATED"/>
    <property type="match status" value="1"/>
</dbReference>
<dbReference type="PROSITE" id="PS00108">
    <property type="entry name" value="PROTEIN_KINASE_ST"/>
    <property type="match status" value="1"/>
</dbReference>
<dbReference type="InterPro" id="IPR011009">
    <property type="entry name" value="Kinase-like_dom_sf"/>
</dbReference>
<dbReference type="SMART" id="SM00220">
    <property type="entry name" value="S_TKc"/>
    <property type="match status" value="1"/>
</dbReference>
<dbReference type="InterPro" id="IPR008271">
    <property type="entry name" value="Ser/Thr_kinase_AS"/>
</dbReference>
<dbReference type="Gene3D" id="1.10.510.10">
    <property type="entry name" value="Transferase(Phosphotransferase) domain 1"/>
    <property type="match status" value="2"/>
</dbReference>
<feature type="domain" description="Protein kinase" evidence="8">
    <location>
        <begin position="507"/>
        <end position="997"/>
    </location>
</feature>
<evidence type="ECO:0000256" key="7">
    <source>
        <dbReference type="SAM" id="MobiDB-lite"/>
    </source>
</evidence>
<keyword evidence="4" id="KW-0547">Nucleotide-binding</keyword>
<accession>A0AAV7HB95</accession>
<dbReference type="GO" id="GO:0044773">
    <property type="term" value="P:mitotic DNA damage checkpoint signaling"/>
    <property type="evidence" value="ECO:0007669"/>
    <property type="project" value="TreeGrafter"/>
</dbReference>
<gene>
    <name evidence="9" type="ORF">IEQ34_005845</name>
</gene>
<proteinExistence type="predicted"/>
<comment type="caution">
    <text evidence="9">The sequence shown here is derived from an EMBL/GenBank/DDBJ whole genome shotgun (WGS) entry which is preliminary data.</text>
</comment>
<evidence type="ECO:0000313" key="9">
    <source>
        <dbReference type="EMBL" id="KAH0465742.1"/>
    </source>
</evidence>
<keyword evidence="10" id="KW-1185">Reference proteome</keyword>
<feature type="compositionally biased region" description="Polar residues" evidence="7">
    <location>
        <begin position="797"/>
        <end position="809"/>
    </location>
</feature>
<dbReference type="GO" id="GO:0004674">
    <property type="term" value="F:protein serine/threonine kinase activity"/>
    <property type="evidence" value="ECO:0007669"/>
    <property type="project" value="UniProtKB-KW"/>
</dbReference>
<evidence type="ECO:0000256" key="2">
    <source>
        <dbReference type="ARBA" id="ARBA00022527"/>
    </source>
</evidence>
<dbReference type="PANTHER" id="PTHR44167:SF23">
    <property type="entry name" value="CDC7 KINASE, ISOFORM A-RELATED"/>
    <property type="match status" value="1"/>
</dbReference>
<keyword evidence="6" id="KW-0067">ATP-binding</keyword>
<evidence type="ECO:0000256" key="1">
    <source>
        <dbReference type="ARBA" id="ARBA00012513"/>
    </source>
</evidence>
<organism evidence="9 10">
    <name type="scientific">Dendrobium chrysotoxum</name>
    <name type="common">Orchid</name>
    <dbReference type="NCBI Taxonomy" id="161865"/>
    <lineage>
        <taxon>Eukaryota</taxon>
        <taxon>Viridiplantae</taxon>
        <taxon>Streptophyta</taxon>
        <taxon>Embryophyta</taxon>
        <taxon>Tracheophyta</taxon>
        <taxon>Spermatophyta</taxon>
        <taxon>Magnoliopsida</taxon>
        <taxon>Liliopsida</taxon>
        <taxon>Asparagales</taxon>
        <taxon>Orchidaceae</taxon>
        <taxon>Epidendroideae</taxon>
        <taxon>Malaxideae</taxon>
        <taxon>Dendrobiinae</taxon>
        <taxon>Dendrobium</taxon>
    </lineage>
</organism>
<evidence type="ECO:0000256" key="5">
    <source>
        <dbReference type="ARBA" id="ARBA00022777"/>
    </source>
</evidence>
<protein>
    <recommendedName>
        <fullName evidence="1">non-specific serine/threonine protein kinase</fullName>
        <ecNumber evidence="1">2.7.11.1</ecNumber>
    </recommendedName>
</protein>
<evidence type="ECO:0000256" key="6">
    <source>
        <dbReference type="ARBA" id="ARBA00022840"/>
    </source>
</evidence>
<dbReference type="GO" id="GO:0005634">
    <property type="term" value="C:nucleus"/>
    <property type="evidence" value="ECO:0007669"/>
    <property type="project" value="TreeGrafter"/>
</dbReference>
<dbReference type="SUPFAM" id="SSF56112">
    <property type="entry name" value="Protein kinase-like (PK-like)"/>
    <property type="match status" value="1"/>
</dbReference>
<evidence type="ECO:0000256" key="3">
    <source>
        <dbReference type="ARBA" id="ARBA00022679"/>
    </source>
</evidence>